<keyword evidence="2" id="KW-1185">Reference proteome</keyword>
<reference evidence="1 2" key="1">
    <citation type="submission" date="2011-09" db="EMBL/GenBank/DDBJ databases">
        <title>The draft genome of Fischerella sp. JSC-11.</title>
        <authorList>
            <consortium name="US DOE Joint Genome Institute (JGI-PGF)"/>
            <person name="Lucas S."/>
            <person name="Han J."/>
            <person name="Lapidus A."/>
            <person name="Cheng J.-F."/>
            <person name="Goodwin L."/>
            <person name="Pitluck S."/>
            <person name="Peters L."/>
            <person name="Land M.L."/>
            <person name="Hauser L."/>
            <person name="Sarkisova S."/>
            <person name="Bryant D.A."/>
            <person name="Brown I."/>
            <person name="Woyke T.J."/>
        </authorList>
    </citation>
    <scope>NUCLEOTIDE SEQUENCE [LARGE SCALE GENOMIC DNA]</scope>
    <source>
        <strain evidence="1 2">JSC-11</strain>
    </source>
</reference>
<dbReference type="GO" id="GO:0016740">
    <property type="term" value="F:transferase activity"/>
    <property type="evidence" value="ECO:0007669"/>
    <property type="project" value="UniProtKB-KW"/>
</dbReference>
<dbReference type="AlphaFoldDB" id="G6FU13"/>
<gene>
    <name evidence="1" type="ORF">FJSC11DRAFT_2360</name>
</gene>
<protein>
    <submittedName>
        <fullName evidence="1">Terminal uridylyl transferase 1, U6 snRNA-specific-like protein</fullName>
    </submittedName>
</protein>
<name>G6FU13_9CYAN</name>
<organism evidence="1 2">
    <name type="scientific">Fischerella thermalis JSC-11</name>
    <dbReference type="NCBI Taxonomy" id="741277"/>
    <lineage>
        <taxon>Bacteria</taxon>
        <taxon>Bacillati</taxon>
        <taxon>Cyanobacteriota</taxon>
        <taxon>Cyanophyceae</taxon>
        <taxon>Nostocales</taxon>
        <taxon>Hapalosiphonaceae</taxon>
        <taxon>Fischerella</taxon>
    </lineage>
</organism>
<keyword evidence="1" id="KW-0808">Transferase</keyword>
<proteinExistence type="predicted"/>
<evidence type="ECO:0000313" key="2">
    <source>
        <dbReference type="Proteomes" id="UP000004344"/>
    </source>
</evidence>
<dbReference type="EMBL" id="AGIZ01000006">
    <property type="protein sequence ID" value="EHC14096.1"/>
    <property type="molecule type" value="Genomic_DNA"/>
</dbReference>
<dbReference type="Proteomes" id="UP000004344">
    <property type="component" value="Unassembled WGS sequence"/>
</dbReference>
<accession>G6FU13</accession>
<comment type="caution">
    <text evidence="1">The sequence shown here is derived from an EMBL/GenBank/DDBJ whole genome shotgun (WGS) entry which is preliminary data.</text>
</comment>
<evidence type="ECO:0000313" key="1">
    <source>
        <dbReference type="EMBL" id="EHC14096.1"/>
    </source>
</evidence>
<sequence length="54" mass="6225">MVHWGLYQKILDLDVGATAPLGGSLRFSLWRNLRLVPRDLSRGLDVTRNYQLQD</sequence>